<dbReference type="AlphaFoldDB" id="A0A8K0PKY9"/>
<keyword evidence="2" id="KW-1185">Reference proteome</keyword>
<proteinExistence type="predicted"/>
<organism evidence="1 2">
    <name type="scientific">Elsinoe batatas</name>
    <dbReference type="NCBI Taxonomy" id="2601811"/>
    <lineage>
        <taxon>Eukaryota</taxon>
        <taxon>Fungi</taxon>
        <taxon>Dikarya</taxon>
        <taxon>Ascomycota</taxon>
        <taxon>Pezizomycotina</taxon>
        <taxon>Dothideomycetes</taxon>
        <taxon>Dothideomycetidae</taxon>
        <taxon>Myriangiales</taxon>
        <taxon>Elsinoaceae</taxon>
        <taxon>Elsinoe</taxon>
    </lineage>
</organism>
<dbReference type="OrthoDB" id="10317422at2759"/>
<protein>
    <submittedName>
        <fullName evidence="1">Uncharacterized protein</fullName>
    </submittedName>
</protein>
<name>A0A8K0PKY9_9PEZI</name>
<gene>
    <name evidence="1" type="ORF">KVT40_000248</name>
</gene>
<reference evidence="1" key="1">
    <citation type="submission" date="2021-07" db="EMBL/GenBank/DDBJ databases">
        <title>Elsinoe batatas strain:CRI-CJ2 Genome sequencing and assembly.</title>
        <authorList>
            <person name="Huang L."/>
        </authorList>
    </citation>
    <scope>NUCLEOTIDE SEQUENCE</scope>
    <source>
        <strain evidence="1">CRI-CJ2</strain>
    </source>
</reference>
<evidence type="ECO:0000313" key="2">
    <source>
        <dbReference type="Proteomes" id="UP000809789"/>
    </source>
</evidence>
<comment type="caution">
    <text evidence="1">The sequence shown here is derived from an EMBL/GenBank/DDBJ whole genome shotgun (WGS) entry which is preliminary data.</text>
</comment>
<dbReference type="EMBL" id="JAESVG020000001">
    <property type="protein sequence ID" value="KAG8631108.1"/>
    <property type="molecule type" value="Genomic_DNA"/>
</dbReference>
<evidence type="ECO:0000313" key="1">
    <source>
        <dbReference type="EMBL" id="KAG8631108.1"/>
    </source>
</evidence>
<sequence>MGFTIVHEGPHESRHVAVKSVQLREGKWKRRQGALWSKVGLSWTVCDKRGKKEIMDADMTHHE</sequence>
<dbReference type="Proteomes" id="UP000809789">
    <property type="component" value="Unassembled WGS sequence"/>
</dbReference>
<accession>A0A8K0PKY9</accession>